<protein>
    <submittedName>
        <fullName evidence="2">Uncharacterized protein</fullName>
    </submittedName>
</protein>
<keyword evidence="1" id="KW-1133">Transmembrane helix</keyword>
<feature type="transmembrane region" description="Helical" evidence="1">
    <location>
        <begin position="203"/>
        <end position="224"/>
    </location>
</feature>
<proteinExistence type="predicted"/>
<comment type="caution">
    <text evidence="2">The sequence shown here is derived from an EMBL/GenBank/DDBJ whole genome shotgun (WGS) entry which is preliminary data.</text>
</comment>
<accession>A0A9E2NW20</accession>
<feature type="transmembrane region" description="Helical" evidence="1">
    <location>
        <begin position="482"/>
        <end position="499"/>
    </location>
</feature>
<feature type="transmembrane region" description="Helical" evidence="1">
    <location>
        <begin position="230"/>
        <end position="249"/>
    </location>
</feature>
<dbReference type="AlphaFoldDB" id="A0A9E2NW20"/>
<reference evidence="2" key="2">
    <citation type="submission" date="2021-04" db="EMBL/GenBank/DDBJ databases">
        <authorList>
            <person name="Gilroy R."/>
        </authorList>
    </citation>
    <scope>NUCLEOTIDE SEQUENCE</scope>
    <source>
        <strain evidence="2">A5-1222</strain>
    </source>
</reference>
<feature type="transmembrane region" description="Helical" evidence="1">
    <location>
        <begin position="169"/>
        <end position="191"/>
    </location>
</feature>
<feature type="transmembrane region" description="Helical" evidence="1">
    <location>
        <begin position="44"/>
        <end position="67"/>
    </location>
</feature>
<feature type="transmembrane region" description="Helical" evidence="1">
    <location>
        <begin position="79"/>
        <end position="103"/>
    </location>
</feature>
<evidence type="ECO:0000256" key="1">
    <source>
        <dbReference type="SAM" id="Phobius"/>
    </source>
</evidence>
<sequence length="596" mass="68887">MSTNSKLDNIIQHNNEFLNKISKLKHIKTIVDWRFFVEMVRYGWFFIVSSFLISFLPIAICLISGSIKTTGAEILMGIGLLSSFQIIFTNVGMALSITMAITIEKLKKQRNNKDIGLHNDYGIIATQFIVNFAVGIVMTGLYIGLSYLYISYNCDHPNMDLVRNEGINFIWSTSPTILLNSWFSIFIIIIFRNRGNFIASMLMFFNFALTVIAACIFAFCTNLYSIGIGISINIGIIVSIIIIIITLLIKKEHYKWKNLRMNKAQFKLLLKNSYRVSFESSWRASTRGLVIVIFSIISSSENYILPLNMIMAKILWFNMNFFLPYFGTGVSNALKYYTVHKGANYSFADMKPFLVFVVLISIFNTFTSGIWTLCMPHIVNSYISNLESLKLFAINNLYDPNVTNSSGFIHAYQMWGQLPAPEWINDYKDNPILIEYLKNHPNGEGLGQLYWVNLTVYGKNSNGEASIMSMFWGYNQWYNPNYKPVFCITILLIILYHIFMTTEILLTQITYLYLKKNKSFFVVILKHTLIMGFVLIFAYFTNKYLGIESFVIPFMLFSLVTLTYTIIKFIKFYKLEKEKYYSKLNLINKNNIENNL</sequence>
<evidence type="ECO:0000313" key="3">
    <source>
        <dbReference type="Proteomes" id="UP000824247"/>
    </source>
</evidence>
<dbReference type="EMBL" id="JAHLFM010000026">
    <property type="protein sequence ID" value="MBU3830853.1"/>
    <property type="molecule type" value="Genomic_DNA"/>
</dbReference>
<evidence type="ECO:0000313" key="2">
    <source>
        <dbReference type="EMBL" id="MBU3830853.1"/>
    </source>
</evidence>
<feature type="transmembrane region" description="Helical" evidence="1">
    <location>
        <begin position="546"/>
        <end position="567"/>
    </location>
</feature>
<keyword evidence="1" id="KW-0472">Membrane</keyword>
<feature type="transmembrane region" description="Helical" evidence="1">
    <location>
        <begin position="354"/>
        <end position="379"/>
    </location>
</feature>
<gene>
    <name evidence="2" type="ORF">H9897_01735</name>
</gene>
<keyword evidence="1" id="KW-0812">Transmembrane</keyword>
<reference evidence="2" key="1">
    <citation type="journal article" date="2021" name="PeerJ">
        <title>Extensive microbial diversity within the chicken gut microbiome revealed by metagenomics and culture.</title>
        <authorList>
            <person name="Gilroy R."/>
            <person name="Ravi A."/>
            <person name="Getino M."/>
            <person name="Pursley I."/>
            <person name="Horton D.L."/>
            <person name="Alikhan N.F."/>
            <person name="Baker D."/>
            <person name="Gharbi K."/>
            <person name="Hall N."/>
            <person name="Watson M."/>
            <person name="Adriaenssens E.M."/>
            <person name="Foster-Nyarko E."/>
            <person name="Jarju S."/>
            <person name="Secka A."/>
            <person name="Antonio M."/>
            <person name="Oren A."/>
            <person name="Chaudhuri R.R."/>
            <person name="La Ragione R."/>
            <person name="Hildebrand F."/>
            <person name="Pallen M.J."/>
        </authorList>
    </citation>
    <scope>NUCLEOTIDE SEQUENCE</scope>
    <source>
        <strain evidence="2">A5-1222</strain>
    </source>
</reference>
<feature type="transmembrane region" description="Helical" evidence="1">
    <location>
        <begin position="124"/>
        <end position="149"/>
    </location>
</feature>
<name>A0A9E2NW20_9BACT</name>
<organism evidence="2 3">
    <name type="scientific">Candidatus Ureaplasma intestinipullorum</name>
    <dbReference type="NCBI Taxonomy" id="2838770"/>
    <lineage>
        <taxon>Bacteria</taxon>
        <taxon>Bacillati</taxon>
        <taxon>Mycoplasmatota</taxon>
        <taxon>Mycoplasmoidales</taxon>
        <taxon>Mycoplasmoidaceae</taxon>
        <taxon>Ureaplasma</taxon>
    </lineage>
</organism>
<dbReference type="Proteomes" id="UP000824247">
    <property type="component" value="Unassembled WGS sequence"/>
</dbReference>
<feature type="transmembrane region" description="Helical" evidence="1">
    <location>
        <begin position="314"/>
        <end position="334"/>
    </location>
</feature>
<feature type="transmembrane region" description="Helical" evidence="1">
    <location>
        <begin position="288"/>
        <end position="308"/>
    </location>
</feature>
<feature type="transmembrane region" description="Helical" evidence="1">
    <location>
        <begin position="520"/>
        <end position="540"/>
    </location>
</feature>